<accession>A0AAV1TQ68</accession>
<feature type="domain" description="Retrovirus-related Pol polyprotein from transposon TNT 1-94-like beta-barrel" evidence="1">
    <location>
        <begin position="13"/>
        <end position="87"/>
    </location>
</feature>
<dbReference type="AlphaFoldDB" id="A0AAV1TQ68"/>
<organism evidence="2 3">
    <name type="scientific">Peronospora matthiolae</name>
    <dbReference type="NCBI Taxonomy" id="2874970"/>
    <lineage>
        <taxon>Eukaryota</taxon>
        <taxon>Sar</taxon>
        <taxon>Stramenopiles</taxon>
        <taxon>Oomycota</taxon>
        <taxon>Peronosporomycetes</taxon>
        <taxon>Peronosporales</taxon>
        <taxon>Peronosporaceae</taxon>
        <taxon>Peronospora</taxon>
    </lineage>
</organism>
<dbReference type="Pfam" id="PF22936">
    <property type="entry name" value="Pol_BBD"/>
    <property type="match status" value="1"/>
</dbReference>
<reference evidence="2" key="1">
    <citation type="submission" date="2024-01" db="EMBL/GenBank/DDBJ databases">
        <authorList>
            <person name="Webb A."/>
        </authorList>
    </citation>
    <scope>NUCLEOTIDE SEQUENCE</scope>
    <source>
        <strain evidence="2">Pm1</strain>
    </source>
</reference>
<dbReference type="InterPro" id="IPR054722">
    <property type="entry name" value="PolX-like_BBD"/>
</dbReference>
<dbReference type="Proteomes" id="UP001162060">
    <property type="component" value="Unassembled WGS sequence"/>
</dbReference>
<name>A0AAV1TQ68_9STRA</name>
<evidence type="ECO:0000313" key="3">
    <source>
        <dbReference type="Proteomes" id="UP001162060"/>
    </source>
</evidence>
<gene>
    <name evidence="2" type="ORF">PM001_LOCUS9709</name>
</gene>
<protein>
    <recommendedName>
        <fullName evidence="1">Retrovirus-related Pol polyprotein from transposon TNT 1-94-like beta-barrel domain-containing protein</fullName>
    </recommendedName>
</protein>
<evidence type="ECO:0000259" key="1">
    <source>
        <dbReference type="Pfam" id="PF22936"/>
    </source>
</evidence>
<dbReference type="EMBL" id="CAKLBY020000075">
    <property type="protein sequence ID" value="CAK7924559.1"/>
    <property type="molecule type" value="Genomic_DNA"/>
</dbReference>
<sequence length="88" mass="9895">MVQDENGDAWNDWTLDMSAGFHLINIEQLLLQVKEWRDEVALSENEKLVLTKVGNVRLFLTANDKASTALLSNVYFAPILARTIVSCS</sequence>
<proteinExistence type="predicted"/>
<evidence type="ECO:0000313" key="2">
    <source>
        <dbReference type="EMBL" id="CAK7924559.1"/>
    </source>
</evidence>
<comment type="caution">
    <text evidence="2">The sequence shown here is derived from an EMBL/GenBank/DDBJ whole genome shotgun (WGS) entry which is preliminary data.</text>
</comment>